<dbReference type="SMART" id="SM00849">
    <property type="entry name" value="Lactamase_B"/>
    <property type="match status" value="1"/>
</dbReference>
<dbReference type="Proteomes" id="UP000186002">
    <property type="component" value="Unassembled WGS sequence"/>
</dbReference>
<accession>A0A1M7LNF9</accession>
<dbReference type="AlphaFoldDB" id="A0A1M7LNF9"/>
<evidence type="ECO:0000313" key="3">
    <source>
        <dbReference type="EMBL" id="SHM79686.1"/>
    </source>
</evidence>
<dbReference type="InterPro" id="IPR001279">
    <property type="entry name" value="Metallo-B-lactamas"/>
</dbReference>
<name>A0A1M7LNF9_9HYPH</name>
<dbReference type="Pfam" id="PF00753">
    <property type="entry name" value="Lactamase_B"/>
    <property type="match status" value="1"/>
</dbReference>
<dbReference type="PANTHER" id="PTHR42951">
    <property type="entry name" value="METALLO-BETA-LACTAMASE DOMAIN-CONTAINING"/>
    <property type="match status" value="1"/>
</dbReference>
<evidence type="ECO:0000259" key="2">
    <source>
        <dbReference type="SMART" id="SM00849"/>
    </source>
</evidence>
<evidence type="ECO:0000256" key="1">
    <source>
        <dbReference type="SAM" id="MobiDB-lite"/>
    </source>
</evidence>
<proteinExistence type="predicted"/>
<dbReference type="STRING" id="735517.SAMN05444272_3263"/>
<dbReference type="PANTHER" id="PTHR42951:SF20">
    <property type="entry name" value="BETA LACTAMASE"/>
    <property type="match status" value="1"/>
</dbReference>
<evidence type="ECO:0000313" key="4">
    <source>
        <dbReference type="Proteomes" id="UP000186002"/>
    </source>
</evidence>
<feature type="region of interest" description="Disordered" evidence="1">
    <location>
        <begin position="367"/>
        <end position="420"/>
    </location>
</feature>
<dbReference type="InterPro" id="IPR050855">
    <property type="entry name" value="NDM-1-like"/>
</dbReference>
<organism evidence="3 4">
    <name type="scientific">Roseibium suaedae</name>
    <dbReference type="NCBI Taxonomy" id="735517"/>
    <lineage>
        <taxon>Bacteria</taxon>
        <taxon>Pseudomonadati</taxon>
        <taxon>Pseudomonadota</taxon>
        <taxon>Alphaproteobacteria</taxon>
        <taxon>Hyphomicrobiales</taxon>
        <taxon>Stappiaceae</taxon>
        <taxon>Roseibium</taxon>
    </lineage>
</organism>
<sequence>MNKHFASVSDTEEKRTSFREIGRGCYAFTAEGDPNTGVVIGKDFVLVVDAQPTPVMANRVIEEIRKVTDKPIKHVVLTHYHAVRSLGASAYGASDIIASDLTRRLIEERGEADWRVQRDRFPRLFKDAASIPGLTRPSLSFASSMSIDLGNKEVRLMHLGRGHTMGDAVVWVPDAMVMFTGDLVCSKAACYCGDAHLSDWPRALDRIAAFRPKAVMPGRGGALIGEERVSEAVNDCRRFIETLRDTAAEAVHAGKGLKGTYLAVRAAMDPIYGDYAIYDHCMPFNVARAYDEAQGLDMPQLWTSERDRDLWDALGDAAGELPLADDDEAQAIAAIQIDELLLEEALGAVSEDDDLELTEEEVTAAAELEAETAPNLEVEAEAEVEGGEAAADAVEASEEAESNAQSEEDPRKSEGSSAGA</sequence>
<reference evidence="3 4" key="1">
    <citation type="submission" date="2016-11" db="EMBL/GenBank/DDBJ databases">
        <authorList>
            <person name="Jaros S."/>
            <person name="Januszkiewicz K."/>
            <person name="Wedrychowicz H."/>
        </authorList>
    </citation>
    <scope>NUCLEOTIDE SEQUENCE [LARGE SCALE GENOMIC DNA]</scope>
    <source>
        <strain evidence="3 4">DSM 22153</strain>
    </source>
</reference>
<dbReference type="Gene3D" id="3.60.15.10">
    <property type="entry name" value="Ribonuclease Z/Hydroxyacylglutathione hydrolase-like"/>
    <property type="match status" value="1"/>
</dbReference>
<feature type="domain" description="Metallo-beta-lactamase" evidence="2">
    <location>
        <begin position="33"/>
        <end position="219"/>
    </location>
</feature>
<dbReference type="InterPro" id="IPR036866">
    <property type="entry name" value="RibonucZ/Hydroxyglut_hydro"/>
</dbReference>
<dbReference type="EMBL" id="FRBW01000003">
    <property type="protein sequence ID" value="SHM79686.1"/>
    <property type="molecule type" value="Genomic_DNA"/>
</dbReference>
<dbReference type="SUPFAM" id="SSF56281">
    <property type="entry name" value="Metallo-hydrolase/oxidoreductase"/>
    <property type="match status" value="1"/>
</dbReference>
<keyword evidence="4" id="KW-1185">Reference proteome</keyword>
<gene>
    <name evidence="3" type="ORF">SAMN05444272_3263</name>
</gene>
<protein>
    <submittedName>
        <fullName evidence="3">Glyoxylase, beta-lactamase superfamily II</fullName>
    </submittedName>
</protein>
<dbReference type="CDD" id="cd16282">
    <property type="entry name" value="metallo-hydrolase-like_MBL-fold"/>
    <property type="match status" value="1"/>
</dbReference>